<evidence type="ECO:0000313" key="3">
    <source>
        <dbReference type="Proteomes" id="UP000193144"/>
    </source>
</evidence>
<evidence type="ECO:0000313" key="2">
    <source>
        <dbReference type="EMBL" id="ORY13359.1"/>
    </source>
</evidence>
<reference evidence="2 3" key="1">
    <citation type="submission" date="2016-07" db="EMBL/GenBank/DDBJ databases">
        <title>Pervasive Adenine N6-methylation of Active Genes in Fungi.</title>
        <authorList>
            <consortium name="DOE Joint Genome Institute"/>
            <person name="Mondo S.J."/>
            <person name="Dannebaum R.O."/>
            <person name="Kuo R.C."/>
            <person name="Labutti K."/>
            <person name="Haridas S."/>
            <person name="Kuo A."/>
            <person name="Salamov A."/>
            <person name="Ahrendt S.R."/>
            <person name="Lipzen A."/>
            <person name="Sullivan W."/>
            <person name="Andreopoulos W.B."/>
            <person name="Clum A."/>
            <person name="Lindquist E."/>
            <person name="Daum C."/>
            <person name="Ramamoorthy G.K."/>
            <person name="Gryganskyi A."/>
            <person name="Culley D."/>
            <person name="Magnuson J.K."/>
            <person name="James T.Y."/>
            <person name="O'Malley M.A."/>
            <person name="Stajich J.E."/>
            <person name="Spatafora J.W."/>
            <person name="Visel A."/>
            <person name="Grigoriev I.V."/>
        </authorList>
    </citation>
    <scope>NUCLEOTIDE SEQUENCE [LARGE SCALE GENOMIC DNA]</scope>
    <source>
        <strain evidence="2 3">CBS 115471</strain>
    </source>
</reference>
<dbReference type="PANTHER" id="PTHR10622:SF12">
    <property type="entry name" value="HET DOMAIN-CONTAINING PROTEIN"/>
    <property type="match status" value="1"/>
</dbReference>
<evidence type="ECO:0000259" key="1">
    <source>
        <dbReference type="Pfam" id="PF06985"/>
    </source>
</evidence>
<name>A0A1Y1ZSY1_9PLEO</name>
<gene>
    <name evidence="2" type="ORF">BCR34DRAFT_649039</name>
</gene>
<dbReference type="InterPro" id="IPR010730">
    <property type="entry name" value="HET"/>
</dbReference>
<accession>A0A1Y1ZSY1</accession>
<comment type="caution">
    <text evidence="2">The sequence shown here is derived from an EMBL/GenBank/DDBJ whole genome shotgun (WGS) entry which is preliminary data.</text>
</comment>
<dbReference type="STRING" id="1231657.A0A1Y1ZSY1"/>
<dbReference type="PANTHER" id="PTHR10622">
    <property type="entry name" value="HET DOMAIN-CONTAINING PROTEIN"/>
    <property type="match status" value="1"/>
</dbReference>
<dbReference type="AlphaFoldDB" id="A0A1Y1ZSY1"/>
<feature type="domain" description="Heterokaryon incompatibility" evidence="1">
    <location>
        <begin position="21"/>
        <end position="109"/>
    </location>
</feature>
<sequence>MRLINTTTLEPEEFIVDPPPYAILSHTWENGEVLYDDFAKGTESSKQGYAKVKGCCELAASEGLKYAWIDTCCIDKTSSAELSEAINSMFNWYQNSDVCYVYLNLEIAGEYISAEELKAARWTSRG</sequence>
<organism evidence="2 3">
    <name type="scientific">Clohesyomyces aquaticus</name>
    <dbReference type="NCBI Taxonomy" id="1231657"/>
    <lineage>
        <taxon>Eukaryota</taxon>
        <taxon>Fungi</taxon>
        <taxon>Dikarya</taxon>
        <taxon>Ascomycota</taxon>
        <taxon>Pezizomycotina</taxon>
        <taxon>Dothideomycetes</taxon>
        <taxon>Pleosporomycetidae</taxon>
        <taxon>Pleosporales</taxon>
        <taxon>Lindgomycetaceae</taxon>
        <taxon>Clohesyomyces</taxon>
    </lineage>
</organism>
<dbReference type="EMBL" id="MCFA01000042">
    <property type="protein sequence ID" value="ORY13359.1"/>
    <property type="molecule type" value="Genomic_DNA"/>
</dbReference>
<keyword evidence="3" id="KW-1185">Reference proteome</keyword>
<dbReference type="OrthoDB" id="674604at2759"/>
<proteinExistence type="predicted"/>
<dbReference type="Proteomes" id="UP000193144">
    <property type="component" value="Unassembled WGS sequence"/>
</dbReference>
<protein>
    <submittedName>
        <fullName evidence="2">Heterokaryon incompatibility protein-domain-containing protein</fullName>
    </submittedName>
</protein>
<dbReference type="Pfam" id="PF06985">
    <property type="entry name" value="HET"/>
    <property type="match status" value="1"/>
</dbReference>